<dbReference type="Pfam" id="PF13181">
    <property type="entry name" value="TPR_8"/>
    <property type="match status" value="1"/>
</dbReference>
<evidence type="ECO:0000256" key="4">
    <source>
        <dbReference type="SAM" id="Phobius"/>
    </source>
</evidence>
<dbReference type="Gene3D" id="1.10.10.60">
    <property type="entry name" value="Homeodomain-like"/>
    <property type="match status" value="2"/>
</dbReference>
<dbReference type="AlphaFoldDB" id="A0A917GIA4"/>
<keyword evidence="7" id="KW-1185">Reference proteome</keyword>
<evidence type="ECO:0000313" key="7">
    <source>
        <dbReference type="Proteomes" id="UP000625976"/>
    </source>
</evidence>
<dbReference type="GO" id="GO:0043565">
    <property type="term" value="F:sequence-specific DNA binding"/>
    <property type="evidence" value="ECO:0007669"/>
    <property type="project" value="InterPro"/>
</dbReference>
<keyword evidence="4" id="KW-0812">Transmembrane</keyword>
<evidence type="ECO:0000256" key="2">
    <source>
        <dbReference type="ARBA" id="ARBA00023125"/>
    </source>
</evidence>
<dbReference type="InterPro" id="IPR018060">
    <property type="entry name" value="HTH_AraC"/>
</dbReference>
<feature type="domain" description="HTH araC/xylS-type" evidence="5">
    <location>
        <begin position="381"/>
        <end position="490"/>
    </location>
</feature>
<organism evidence="6 7">
    <name type="scientific">Bizionia arctica</name>
    <dbReference type="NCBI Taxonomy" id="1495645"/>
    <lineage>
        <taxon>Bacteria</taxon>
        <taxon>Pseudomonadati</taxon>
        <taxon>Bacteroidota</taxon>
        <taxon>Flavobacteriia</taxon>
        <taxon>Flavobacteriales</taxon>
        <taxon>Flavobacteriaceae</taxon>
        <taxon>Bizionia</taxon>
    </lineage>
</organism>
<keyword evidence="4" id="KW-0472">Membrane</keyword>
<dbReference type="GO" id="GO:0003700">
    <property type="term" value="F:DNA-binding transcription factor activity"/>
    <property type="evidence" value="ECO:0007669"/>
    <property type="project" value="InterPro"/>
</dbReference>
<keyword evidence="1" id="KW-0805">Transcription regulation</keyword>
<dbReference type="InterPro" id="IPR019734">
    <property type="entry name" value="TPR_rpt"/>
</dbReference>
<dbReference type="RefSeq" id="WP_188464012.1">
    <property type="nucleotide sequence ID" value="NZ_BMFQ01000002.1"/>
</dbReference>
<sequence>MAQIEQNELDSLEQKLYGKSKPTTDSIILLGTRILSLSNSDEQKARILGKMAITYFEKNDLNRSTELFFEAKNMAEKSGNHELIVKIYGSLAHQYVHLKLKDKASYYLNKAIEEIEELPVGDKKDFLKGLSYLELGNLEYDNKNYLLAKENYKQSLKEFQNISTRDEKMNYHYRRSFYNIGNSFVYLNEPDSAKWYLENALQIQNDNVDLNFFIKNAMARVYKQKGLHQQAIDSLEIMLQDEAFTDIRLKSEMYQELSQNYKKLENNEQYYNYNEKFIKLRDSLQLSGLSAIDSAINTEQKEYILALSESDRTNKNLIIASLTFLILLTLTILYLANKKKKERLIFEDIIGNLNYKLHPLVEDEKKITIKGGGNNIPNPVEQDLLFKLEKFEKSGRFTNPKLTIATLAVQLKTNTSYLSEIINNHKEKNFNAYINELRIKYICEKIYTHPEYLNYKISYLAEESGFASHSSFSTVFKTVTGLSPSTFLRETNKTSSNTTKTELTS</sequence>
<dbReference type="SMART" id="SM00028">
    <property type="entry name" value="TPR"/>
    <property type="match status" value="4"/>
</dbReference>
<dbReference type="SMART" id="SM00342">
    <property type="entry name" value="HTH_ARAC"/>
    <property type="match status" value="1"/>
</dbReference>
<proteinExistence type="predicted"/>
<name>A0A917GIA4_9FLAO</name>
<keyword evidence="4" id="KW-1133">Transmembrane helix</keyword>
<dbReference type="Proteomes" id="UP000625976">
    <property type="component" value="Unassembled WGS sequence"/>
</dbReference>
<dbReference type="InterPro" id="IPR011990">
    <property type="entry name" value="TPR-like_helical_dom_sf"/>
</dbReference>
<protein>
    <submittedName>
        <fullName evidence="6">Transcriptional regulator</fullName>
    </submittedName>
</protein>
<dbReference type="PROSITE" id="PS01124">
    <property type="entry name" value="HTH_ARAC_FAMILY_2"/>
    <property type="match status" value="1"/>
</dbReference>
<gene>
    <name evidence="6" type="ORF">GCM10010976_18020</name>
</gene>
<dbReference type="InterPro" id="IPR009057">
    <property type="entry name" value="Homeodomain-like_sf"/>
</dbReference>
<dbReference type="SUPFAM" id="SSF46689">
    <property type="entry name" value="Homeodomain-like"/>
    <property type="match status" value="1"/>
</dbReference>
<dbReference type="Pfam" id="PF12833">
    <property type="entry name" value="HTH_18"/>
    <property type="match status" value="1"/>
</dbReference>
<reference evidence="6" key="1">
    <citation type="journal article" date="2014" name="Int. J. Syst. Evol. Microbiol.">
        <title>Complete genome sequence of Corynebacterium casei LMG S-19264T (=DSM 44701T), isolated from a smear-ripened cheese.</title>
        <authorList>
            <consortium name="US DOE Joint Genome Institute (JGI-PGF)"/>
            <person name="Walter F."/>
            <person name="Albersmeier A."/>
            <person name="Kalinowski J."/>
            <person name="Ruckert C."/>
        </authorList>
    </citation>
    <scope>NUCLEOTIDE SEQUENCE</scope>
    <source>
        <strain evidence="6">CGMCC 1.12751</strain>
    </source>
</reference>
<dbReference type="SUPFAM" id="SSF48452">
    <property type="entry name" value="TPR-like"/>
    <property type="match status" value="1"/>
</dbReference>
<dbReference type="EMBL" id="BMFQ01000002">
    <property type="protein sequence ID" value="GGG46978.1"/>
    <property type="molecule type" value="Genomic_DNA"/>
</dbReference>
<dbReference type="PANTHER" id="PTHR43280">
    <property type="entry name" value="ARAC-FAMILY TRANSCRIPTIONAL REGULATOR"/>
    <property type="match status" value="1"/>
</dbReference>
<evidence type="ECO:0000259" key="5">
    <source>
        <dbReference type="PROSITE" id="PS01124"/>
    </source>
</evidence>
<evidence type="ECO:0000256" key="3">
    <source>
        <dbReference type="ARBA" id="ARBA00023163"/>
    </source>
</evidence>
<comment type="caution">
    <text evidence="6">The sequence shown here is derived from an EMBL/GenBank/DDBJ whole genome shotgun (WGS) entry which is preliminary data.</text>
</comment>
<reference evidence="6" key="2">
    <citation type="submission" date="2020-09" db="EMBL/GenBank/DDBJ databases">
        <authorList>
            <person name="Sun Q."/>
            <person name="Zhou Y."/>
        </authorList>
    </citation>
    <scope>NUCLEOTIDE SEQUENCE</scope>
    <source>
        <strain evidence="6">CGMCC 1.12751</strain>
    </source>
</reference>
<evidence type="ECO:0000256" key="1">
    <source>
        <dbReference type="ARBA" id="ARBA00023015"/>
    </source>
</evidence>
<feature type="transmembrane region" description="Helical" evidence="4">
    <location>
        <begin position="317"/>
        <end position="336"/>
    </location>
</feature>
<keyword evidence="2" id="KW-0238">DNA-binding</keyword>
<keyword evidence="3" id="KW-0804">Transcription</keyword>
<dbReference type="Gene3D" id="1.25.40.10">
    <property type="entry name" value="Tetratricopeptide repeat domain"/>
    <property type="match status" value="2"/>
</dbReference>
<accession>A0A917GIA4</accession>
<evidence type="ECO:0000313" key="6">
    <source>
        <dbReference type="EMBL" id="GGG46978.1"/>
    </source>
</evidence>
<dbReference type="PANTHER" id="PTHR43280:SF34">
    <property type="entry name" value="ARAC-FAMILY TRANSCRIPTIONAL REGULATOR"/>
    <property type="match status" value="1"/>
</dbReference>